<evidence type="ECO:0000313" key="2">
    <source>
        <dbReference type="EMBL" id="MEQ2234807.1"/>
    </source>
</evidence>
<comment type="caution">
    <text evidence="2">The sequence shown here is derived from an EMBL/GenBank/DDBJ whole genome shotgun (WGS) entry which is preliminary data.</text>
</comment>
<evidence type="ECO:0000256" key="1">
    <source>
        <dbReference type="SAM" id="Phobius"/>
    </source>
</evidence>
<keyword evidence="3" id="KW-1185">Reference proteome</keyword>
<keyword evidence="1" id="KW-0812">Transmembrane</keyword>
<accession>A0ABV0TR82</accession>
<keyword evidence="1" id="KW-1133">Transmembrane helix</keyword>
<gene>
    <name evidence="2" type="ORF">ILYODFUR_035190</name>
</gene>
<protein>
    <submittedName>
        <fullName evidence="2">Uncharacterized protein</fullName>
    </submittedName>
</protein>
<proteinExistence type="predicted"/>
<sequence length="101" mass="11779">MAVHPCLHQKQNTSNSWDHHILHQIIRAVNKRRSKIGKLVLVLLEDHFVLHQSALNLHPHLIFFLSESICVVTLHLYLLLFMCLFFPFIPPGIMVYTELSD</sequence>
<dbReference type="Proteomes" id="UP001482620">
    <property type="component" value="Unassembled WGS sequence"/>
</dbReference>
<evidence type="ECO:0000313" key="3">
    <source>
        <dbReference type="Proteomes" id="UP001482620"/>
    </source>
</evidence>
<organism evidence="2 3">
    <name type="scientific">Ilyodon furcidens</name>
    <name type="common">goldbreast splitfin</name>
    <dbReference type="NCBI Taxonomy" id="33524"/>
    <lineage>
        <taxon>Eukaryota</taxon>
        <taxon>Metazoa</taxon>
        <taxon>Chordata</taxon>
        <taxon>Craniata</taxon>
        <taxon>Vertebrata</taxon>
        <taxon>Euteleostomi</taxon>
        <taxon>Actinopterygii</taxon>
        <taxon>Neopterygii</taxon>
        <taxon>Teleostei</taxon>
        <taxon>Neoteleostei</taxon>
        <taxon>Acanthomorphata</taxon>
        <taxon>Ovalentaria</taxon>
        <taxon>Atherinomorphae</taxon>
        <taxon>Cyprinodontiformes</taxon>
        <taxon>Goodeidae</taxon>
        <taxon>Ilyodon</taxon>
    </lineage>
</organism>
<keyword evidence="1" id="KW-0472">Membrane</keyword>
<name>A0ABV0TR82_9TELE</name>
<dbReference type="EMBL" id="JAHRIQ010041359">
    <property type="protein sequence ID" value="MEQ2234807.1"/>
    <property type="molecule type" value="Genomic_DNA"/>
</dbReference>
<feature type="transmembrane region" description="Helical" evidence="1">
    <location>
        <begin position="61"/>
        <end position="89"/>
    </location>
</feature>
<reference evidence="2 3" key="1">
    <citation type="submission" date="2021-06" db="EMBL/GenBank/DDBJ databases">
        <authorList>
            <person name="Palmer J.M."/>
        </authorList>
    </citation>
    <scope>NUCLEOTIDE SEQUENCE [LARGE SCALE GENOMIC DNA]</scope>
    <source>
        <strain evidence="3">if_2019</strain>
        <tissue evidence="2">Muscle</tissue>
    </source>
</reference>